<feature type="compositionally biased region" description="Polar residues" evidence="10">
    <location>
        <begin position="1443"/>
        <end position="1453"/>
    </location>
</feature>
<keyword evidence="13" id="KW-1185">Reference proteome</keyword>
<sequence>MVDTDVLKEALEMIEDMGEELSLSVSSDPDEDDESALQGVATSPESGGPPARTSEATVLDVDLPPRRGSKRPAAATTPPREGTLGASWGRKRRFEYRSHRSLQRDLLALGDDDSDDNDSGSEALEEADAMSSEEVVGEWPRGSTPSADSGRSDRDNFCIPVPSKPTSTTTRHVLGAQLKALREGQGANSEYYTHEHLRRLKEFEARETWNRLSRGSKTYCSKVHRQPCKECTTCHFCRQRTIDQKTWCPCALKKGRIVGGKSRGIICGFCLEMRYGENLDEALANPNWRCPACRDICICSGANCLRARRNLFPTNHLYHEADSLGYKSVAHYLILTHLTDGNAMPMPEVGSGRKPRKTGAALELGEEEEFAAASENKNALRQKTKIRLKREIEVMRMEFLPPAGWEALDLAGPDEPEALVESQEGEGKGHGYAEHASTLLLTERDQVFSPSLRILQRNQVEGERGSGPWHDILKQVQAVNWEELTVPQRNQRASPIVAQLPTRACVVKSEEGKASAQPGCMAMTHEELKICSSVLLILASALPERQLVPMICKKVFGRAPIVDMESSDTRAKAIIFDTSFKVLKIMQSRMIELSGALDMLVGICTTSLDNQDTLWKALSIKAEIGTTPEVKIGSLVLPSVRNRFQQLERIALVKSSLEANQELLLNALSHFAALSSSCGKIFPTVLSSLVVRMVDSRNHHLKGMRNGALGFAYNALVHLKTRWKDLSAEEKFEVADIVGKRLLNQVNGLVNMHYPIRNKEATSGDAPDVSISISEDTVTMSIHLLSQIVSFFLDDGQMTWDQASSYVFAPYASAQFWSFANSHYRSLVYKFVSKIALNTRTLAFKQQESLVRAWIVCMIDPVKGKHQVQMTDALARALKLEELSPTGRAPSFPSEIRNDKDGSLRATWMTFLSQSIKTRADLANRLISPDTLKSVCEFFQAAQKEMINSGKRKRHRQYEESACKVLISLEKNYMDLQENDSSICGAMPLVDLLAQKAAANLKGCLSLFLQSKNSKTTQRLDRLENLGLARLQMKSSSLAHLHQLLRDVARVSVRDSTFVSPSTSLHEILCAIFESIPGTSSDREPFMTALYELIASAMTPHLESSEDLGGAPRICDRTRVLSHFVLGTYMRRWLQKAIVAPRPQATIALGALRYLKVFFTQESLRSPKWMRLYLPPLIGPLIECFCCSDSCDSTSSLQQVSLLKSTFEVLSHLAVSCDHIIPEFQSAEALGKAVFPSDMNLLSNAEPLEEGKYSCCLKLLWHSALQAFLRVLSNALNVNLHTVDQINAASEANHRISILTNTLSANNRSKVFRLLGRPRPSGPIETLYAQSTRANAVVMRTDNVKYPQELASLTDLISAGFKLAQNMQNTDAGLNWVLNLVPALHDLLRLAPTRPTHIDQAYVILWSALEAKSDVSKFEIPPKPSTTKLSSPGPAQEDECGTQMYSQSDSQETVRYPSQALSQASVQSKGNQQRAVVVSTKDLGQYVGQIVNFLGYLVSRDPKTGTKEFKSQKRFLCLTLGDRNGSVKLILAGGTAQDFAAALDKGTSLGTQILVIKGVKVFQRKDNGQILLQGLPTTKKHLNPEVKAVRALRAWVESKQNREIQEITGTQDSSQVERALALAKGNKNQAANILLDHNINRRPLTK</sequence>
<dbReference type="InterPro" id="IPR040221">
    <property type="entry name" value="CDCA7/CDA7L"/>
</dbReference>
<evidence type="ECO:0000256" key="9">
    <source>
        <dbReference type="ARBA" id="ARBA00023242"/>
    </source>
</evidence>
<evidence type="ECO:0000256" key="3">
    <source>
        <dbReference type="ARBA" id="ARBA00022490"/>
    </source>
</evidence>
<accession>A0A5B8MFG3</accession>
<feature type="region of interest" description="Disordered" evidence="10">
    <location>
        <begin position="1419"/>
        <end position="1458"/>
    </location>
</feature>
<reference evidence="12 13" key="1">
    <citation type="submission" date="2018-07" db="EMBL/GenBank/DDBJ databases">
        <title>The complete nuclear genome of the prasinophyte Chloropicon primus (CCMP1205).</title>
        <authorList>
            <person name="Pombert J.-F."/>
            <person name="Otis C."/>
            <person name="Turmel M."/>
            <person name="Lemieux C."/>
        </authorList>
    </citation>
    <scope>NUCLEOTIDE SEQUENCE [LARGE SCALE GENOMIC DNA]</scope>
    <source>
        <strain evidence="12 13">CCMP1205</strain>
    </source>
</reference>
<feature type="compositionally biased region" description="Acidic residues" evidence="10">
    <location>
        <begin position="110"/>
        <end position="128"/>
    </location>
</feature>
<keyword evidence="3" id="KW-0963">Cytoplasm</keyword>
<keyword evidence="7" id="KW-0805">Transcription regulation</keyword>
<evidence type="ECO:0000256" key="10">
    <source>
        <dbReference type="SAM" id="MobiDB-lite"/>
    </source>
</evidence>
<feature type="domain" description="Zinc-finger" evidence="11">
    <location>
        <begin position="229"/>
        <end position="333"/>
    </location>
</feature>
<evidence type="ECO:0000256" key="6">
    <source>
        <dbReference type="ARBA" id="ARBA00022843"/>
    </source>
</evidence>
<keyword evidence="6" id="KW-0832">Ubl conjugation</keyword>
<name>A0A5B8MFG3_9CHLO</name>
<dbReference type="Pfam" id="PF10497">
    <property type="entry name" value="zf-4CXXC_R1"/>
    <property type="match status" value="1"/>
</dbReference>
<dbReference type="EMBL" id="CP031035">
    <property type="protein sequence ID" value="QDZ19051.1"/>
    <property type="molecule type" value="Genomic_DNA"/>
</dbReference>
<evidence type="ECO:0000313" key="13">
    <source>
        <dbReference type="Proteomes" id="UP000316726"/>
    </source>
</evidence>
<evidence type="ECO:0000256" key="2">
    <source>
        <dbReference type="ARBA" id="ARBA00004496"/>
    </source>
</evidence>
<dbReference type="PANTHER" id="PTHR31169">
    <property type="entry name" value="OS05G0300700 PROTEIN"/>
    <property type="match status" value="1"/>
</dbReference>
<protein>
    <submittedName>
        <fullName evidence="12">Monoamine-oxidase A repressor R1 Zinc-finger domain-containing protein</fullName>
    </submittedName>
</protein>
<feature type="region of interest" description="Disordered" evidence="10">
    <location>
        <begin position="18"/>
        <end position="90"/>
    </location>
</feature>
<keyword evidence="12" id="KW-0863">Zinc-finger</keyword>
<comment type="subcellular location">
    <subcellularLocation>
        <location evidence="2">Cytoplasm</location>
    </subcellularLocation>
    <subcellularLocation>
        <location evidence="1">Nucleus</location>
    </subcellularLocation>
</comment>
<evidence type="ECO:0000259" key="11">
    <source>
        <dbReference type="Pfam" id="PF10497"/>
    </source>
</evidence>
<dbReference type="GO" id="GO:0006355">
    <property type="term" value="P:regulation of DNA-templated transcription"/>
    <property type="evidence" value="ECO:0007669"/>
    <property type="project" value="InterPro"/>
</dbReference>
<dbReference type="OrthoDB" id="298344at2759"/>
<feature type="compositionally biased region" description="Low complexity" evidence="10">
    <location>
        <begin position="1425"/>
        <end position="1434"/>
    </location>
</feature>
<evidence type="ECO:0000256" key="4">
    <source>
        <dbReference type="ARBA" id="ARBA00022499"/>
    </source>
</evidence>
<keyword evidence="5" id="KW-0597">Phosphoprotein</keyword>
<keyword evidence="4" id="KW-1017">Isopeptide bond</keyword>
<keyword evidence="12" id="KW-0479">Metal-binding</keyword>
<dbReference type="GO" id="GO:0008270">
    <property type="term" value="F:zinc ion binding"/>
    <property type="evidence" value="ECO:0007669"/>
    <property type="project" value="UniProtKB-KW"/>
</dbReference>
<dbReference type="GO" id="GO:0005737">
    <property type="term" value="C:cytoplasm"/>
    <property type="evidence" value="ECO:0007669"/>
    <property type="project" value="UniProtKB-SubCell"/>
</dbReference>
<dbReference type="Proteomes" id="UP000316726">
    <property type="component" value="Chromosome 2"/>
</dbReference>
<keyword evidence="8" id="KW-0804">Transcription</keyword>
<dbReference type="PANTHER" id="PTHR31169:SF23">
    <property type="entry name" value="OS03G0572250 PROTEIN"/>
    <property type="match status" value="1"/>
</dbReference>
<gene>
    <name evidence="12" type="ORF">A3770_02p15690</name>
</gene>
<proteinExistence type="predicted"/>
<evidence type="ECO:0000256" key="1">
    <source>
        <dbReference type="ARBA" id="ARBA00004123"/>
    </source>
</evidence>
<dbReference type="InterPro" id="IPR018866">
    <property type="entry name" value="Znf-4CXXC_R1"/>
</dbReference>
<evidence type="ECO:0000313" key="12">
    <source>
        <dbReference type="EMBL" id="QDZ19051.1"/>
    </source>
</evidence>
<dbReference type="STRING" id="1764295.A0A5B8MFG3"/>
<dbReference type="Gene3D" id="2.40.50.140">
    <property type="entry name" value="Nucleic acid-binding proteins"/>
    <property type="match status" value="1"/>
</dbReference>
<keyword evidence="12" id="KW-0862">Zinc</keyword>
<feature type="region of interest" description="Disordered" evidence="10">
    <location>
        <begin position="107"/>
        <end position="169"/>
    </location>
</feature>
<evidence type="ECO:0000256" key="7">
    <source>
        <dbReference type="ARBA" id="ARBA00023015"/>
    </source>
</evidence>
<organism evidence="12 13">
    <name type="scientific">Chloropicon primus</name>
    <dbReference type="NCBI Taxonomy" id="1764295"/>
    <lineage>
        <taxon>Eukaryota</taxon>
        <taxon>Viridiplantae</taxon>
        <taxon>Chlorophyta</taxon>
        <taxon>Chloropicophyceae</taxon>
        <taxon>Chloropicales</taxon>
        <taxon>Chloropicaceae</taxon>
        <taxon>Chloropicon</taxon>
    </lineage>
</organism>
<dbReference type="InterPro" id="IPR012340">
    <property type="entry name" value="NA-bd_OB-fold"/>
</dbReference>
<evidence type="ECO:0000256" key="5">
    <source>
        <dbReference type="ARBA" id="ARBA00022553"/>
    </source>
</evidence>
<keyword evidence="9" id="KW-0539">Nucleus</keyword>
<dbReference type="GO" id="GO:0005634">
    <property type="term" value="C:nucleus"/>
    <property type="evidence" value="ECO:0007669"/>
    <property type="project" value="UniProtKB-SubCell"/>
</dbReference>
<evidence type="ECO:0000256" key="8">
    <source>
        <dbReference type="ARBA" id="ARBA00023163"/>
    </source>
</evidence>